<dbReference type="InterPro" id="IPR036942">
    <property type="entry name" value="Beta-barrel_TonB_sf"/>
</dbReference>
<evidence type="ECO:0000256" key="1">
    <source>
        <dbReference type="ARBA" id="ARBA00004571"/>
    </source>
</evidence>
<dbReference type="EMBL" id="CP032819">
    <property type="protein sequence ID" value="AZS31101.1"/>
    <property type="molecule type" value="Genomic_DNA"/>
</dbReference>
<evidence type="ECO:0000256" key="2">
    <source>
        <dbReference type="ARBA" id="ARBA00022448"/>
    </source>
</evidence>
<sequence length="1223" mass="139484">MKKKGLLKIRSFLFREPQKIVKIMKLNLLFIFLLSLNLSGNVFSQHVKVSLDLKEVSMQEFFKAIKQETGISFLYNYSLLEDADRISVQVKDKYLDELLTDILGKQGLTFTYQNGAVIIKKQKVLPVTEEKQRFITGKVTDNKKLPLPGVSVYFKGMRVGTATDIDGNYKILMTDSTDILMFSFIGMKTVYKKYTGQNTINVIMEEDHTALEEVTVVSTGYQDIDKRKLTSSVVSIKMDDIQTAGLSTVTQMLEGRIPGMTFMQNSGQVGATPKVRIRGTSTIIGNQEPLWVVDGIVQQDPVNVDPAQLNDLDFVNLLGNAITGLNPDDIEQIDVLKDAASTAIYGARAANGVIVITTKKGKVGKPTVNYSLTGTFNRRPYYSDKEVYLMNSKQRVDVSREQFQRNMFFSNILEWSGFEKAYTDYKSGRIGYDEYKQQADYYETINTDWFDILCKNSFSNKHTISLSGGTPEFRYYASFGYHDEKGVIRKEGKETFTSALKLNGTYKRFSFLFGVQFNTSEADHVPNDATGKNIVQYAYETSRAIPAYNPDGTPYYYTLGNLRSTANVNLFNMEEEMRNSKNHISSNSVTLTGNLRWQALDYLNVEGTISYQSSRTNQETTFNEKTYYIKQLDGNFDGSLCPLGGEWRNVDTRQRSYTGRMQLNFHKTLDREGKHFLNLSLGGEISSSKYNNLSLVERGYYEKRGRTFAQFTPDMLKSDEYSKYLSWLSSNFPGIQDNLTNLLSGYFTATYSYDNRYTLNFNTRMDGSNQFGSRSNEKLLPIWSISGRWDIGNEFWKDNANVNELALKLSYGKQGNMLDNQTSKMIIQKGAYDGWFDSFQSTIAHYPNPDLKWETTTSYNAEITFSLLQNKISGTVGYFYKKTKDAFLNKTISEVNGITNYVINKGTLTNQGVEVSLSFTPINQTVDSRGKRGFVWRFDPQIGQVVNSLVNKAINNKTNTVLDKITYSDFLNGTVQFSGKPLHTFYSYRFKGLSHEDGSPIYYGLEKEREEELNARFQLMSNEEICMEVMEESGTRVPVLQGGFSNYFGYRQFGLSFNFTYSLGNKIRLLKLCDDMTIRPYPVQNVRREMVNRWRQPGDEAYTNIPSLVTQNTLPQGWWGQYYYNGDYEFADVSPYRMYDYSDIRVVKGDYLKLQSLSFRYNVHESFCKKIGIQSAYLSITGTNLFTIANKALKGQDVTQSGSSPTINLSVRPNYSISFNVTF</sequence>
<evidence type="ECO:0000313" key="10">
    <source>
        <dbReference type="Proteomes" id="UP000270673"/>
    </source>
</evidence>
<dbReference type="Pfam" id="PF07715">
    <property type="entry name" value="Plug"/>
    <property type="match status" value="1"/>
</dbReference>
<dbReference type="OrthoDB" id="1099198at2"/>
<name>A0A3S9VX40_9BACT</name>
<dbReference type="InterPro" id="IPR023996">
    <property type="entry name" value="TonB-dep_OMP_SusC/RagA"/>
</dbReference>
<dbReference type="SUPFAM" id="SSF49464">
    <property type="entry name" value="Carboxypeptidase regulatory domain-like"/>
    <property type="match status" value="1"/>
</dbReference>
<dbReference type="NCBIfam" id="TIGR04056">
    <property type="entry name" value="OMP_RagA_SusC"/>
    <property type="match status" value="1"/>
</dbReference>
<protein>
    <submittedName>
        <fullName evidence="9">SusC/RagA family TonB-linked outer membrane protein</fullName>
    </submittedName>
</protein>
<dbReference type="InterPro" id="IPR039426">
    <property type="entry name" value="TonB-dep_rcpt-like"/>
</dbReference>
<comment type="similarity">
    <text evidence="7">Belongs to the TonB-dependent receptor family.</text>
</comment>
<evidence type="ECO:0000256" key="6">
    <source>
        <dbReference type="ARBA" id="ARBA00023237"/>
    </source>
</evidence>
<evidence type="ECO:0000256" key="5">
    <source>
        <dbReference type="ARBA" id="ARBA00023136"/>
    </source>
</evidence>
<keyword evidence="6 7" id="KW-0998">Cell outer membrane</keyword>
<keyword evidence="10" id="KW-1185">Reference proteome</keyword>
<keyword evidence="5 7" id="KW-0472">Membrane</keyword>
<dbReference type="InterPro" id="IPR037066">
    <property type="entry name" value="Plug_dom_sf"/>
</dbReference>
<dbReference type="AlphaFoldDB" id="A0A3S9VX40"/>
<keyword evidence="2 7" id="KW-0813">Transport</keyword>
<comment type="subcellular location">
    <subcellularLocation>
        <location evidence="1 7">Cell outer membrane</location>
        <topology evidence="1 7">Multi-pass membrane protein</topology>
    </subcellularLocation>
</comment>
<dbReference type="Gene3D" id="2.60.40.1120">
    <property type="entry name" value="Carboxypeptidase-like, regulatory domain"/>
    <property type="match status" value="1"/>
</dbReference>
<dbReference type="Gene3D" id="2.40.170.20">
    <property type="entry name" value="TonB-dependent receptor, beta-barrel domain"/>
    <property type="match status" value="1"/>
</dbReference>
<organism evidence="9 10">
    <name type="scientific">Butyricimonas faecalis</name>
    <dbReference type="NCBI Taxonomy" id="2093856"/>
    <lineage>
        <taxon>Bacteria</taxon>
        <taxon>Pseudomonadati</taxon>
        <taxon>Bacteroidota</taxon>
        <taxon>Bacteroidia</taxon>
        <taxon>Bacteroidales</taxon>
        <taxon>Odoribacteraceae</taxon>
        <taxon>Butyricimonas</taxon>
    </lineage>
</organism>
<proteinExistence type="inferred from homology"/>
<reference evidence="9 10" key="1">
    <citation type="submission" date="2018-10" db="EMBL/GenBank/DDBJ databases">
        <title>Butyricimonas faecalis sp. nov., isolated from human faeces and emended description of the genus Butyricimonas.</title>
        <authorList>
            <person name="Le Roy T."/>
            <person name="Van der Smissen P."/>
            <person name="Paquot A."/>
            <person name="Delzenne N."/>
            <person name="Muccioli G."/>
            <person name="Collet J.-F."/>
            <person name="Cani P.D."/>
        </authorList>
    </citation>
    <scope>NUCLEOTIDE SEQUENCE [LARGE SCALE GENOMIC DNA]</scope>
    <source>
        <strain evidence="9 10">H184</strain>
    </source>
</reference>
<dbReference type="SUPFAM" id="SSF56935">
    <property type="entry name" value="Porins"/>
    <property type="match status" value="1"/>
</dbReference>
<accession>A0A3S9VX40</accession>
<gene>
    <name evidence="9" type="ORF">D8S85_17110</name>
</gene>
<dbReference type="Gene3D" id="2.170.130.10">
    <property type="entry name" value="TonB-dependent receptor, plug domain"/>
    <property type="match status" value="1"/>
</dbReference>
<dbReference type="Pfam" id="PF13715">
    <property type="entry name" value="CarbopepD_reg_2"/>
    <property type="match status" value="1"/>
</dbReference>
<evidence type="ECO:0000259" key="8">
    <source>
        <dbReference type="Pfam" id="PF07715"/>
    </source>
</evidence>
<dbReference type="GO" id="GO:0009279">
    <property type="term" value="C:cell outer membrane"/>
    <property type="evidence" value="ECO:0007669"/>
    <property type="project" value="UniProtKB-SubCell"/>
</dbReference>
<keyword evidence="3 7" id="KW-1134">Transmembrane beta strand</keyword>
<dbReference type="InterPro" id="IPR023997">
    <property type="entry name" value="TonB-dep_OMP_SusC/RagA_CS"/>
</dbReference>
<dbReference type="InterPro" id="IPR012910">
    <property type="entry name" value="Plug_dom"/>
</dbReference>
<evidence type="ECO:0000256" key="3">
    <source>
        <dbReference type="ARBA" id="ARBA00022452"/>
    </source>
</evidence>
<dbReference type="Proteomes" id="UP000270673">
    <property type="component" value="Chromosome"/>
</dbReference>
<dbReference type="NCBIfam" id="TIGR04057">
    <property type="entry name" value="SusC_RagA_signa"/>
    <property type="match status" value="1"/>
</dbReference>
<evidence type="ECO:0000256" key="4">
    <source>
        <dbReference type="ARBA" id="ARBA00022692"/>
    </source>
</evidence>
<dbReference type="KEGG" id="buy:D8S85_17110"/>
<dbReference type="PROSITE" id="PS52016">
    <property type="entry name" value="TONB_DEPENDENT_REC_3"/>
    <property type="match status" value="1"/>
</dbReference>
<dbReference type="InterPro" id="IPR008969">
    <property type="entry name" value="CarboxyPept-like_regulatory"/>
</dbReference>
<keyword evidence="4 7" id="KW-0812">Transmembrane</keyword>
<feature type="domain" description="TonB-dependent receptor plug" evidence="8">
    <location>
        <begin position="225"/>
        <end position="353"/>
    </location>
</feature>
<evidence type="ECO:0000313" key="9">
    <source>
        <dbReference type="EMBL" id="AZS31101.1"/>
    </source>
</evidence>
<evidence type="ECO:0000256" key="7">
    <source>
        <dbReference type="PROSITE-ProRule" id="PRU01360"/>
    </source>
</evidence>